<dbReference type="GO" id="GO:0005737">
    <property type="term" value="C:cytoplasm"/>
    <property type="evidence" value="ECO:0007669"/>
    <property type="project" value="TreeGrafter"/>
</dbReference>
<dbReference type="OrthoDB" id="3853857at2759"/>
<evidence type="ECO:0000313" key="3">
    <source>
        <dbReference type="Proteomes" id="UP000000599"/>
    </source>
</evidence>
<dbReference type="Proteomes" id="UP000000599">
    <property type="component" value="Chromosome E"/>
</dbReference>
<dbReference type="GO" id="GO:0016020">
    <property type="term" value="C:membrane"/>
    <property type="evidence" value="ECO:0007669"/>
    <property type="project" value="TreeGrafter"/>
</dbReference>
<dbReference type="PANTHER" id="PTHR12358:SF108">
    <property type="entry name" value="DAGKC DOMAIN-CONTAINING PROTEIN"/>
    <property type="match status" value="1"/>
</dbReference>
<sequence length="378" mass="42777">MTEIQFIIENSKNLVTLTDIENELRFKISSIDEAVENIPSVNPEKVLHLHSDITIIDSIFSGTGRNEHKDVYRKIIEPLFQLLGIEHRYFATQNKDSIKKFAQSLDSNTEKTIIFLSGDTSISEFVNDLPEIEQETAVNVVVIPCGTGNSLSLSLGIDNTIHAVANILLGTKIPFNLYQATFPKDSYFVFQDKKAIIKEPLVFTTVLSWAFHASIVADSDTKELRKFGLERFKMAAMKNLEQEQKYVGTIMINDKPVNGPFAYWLVTPVTRFEPTFEISPHGDIGDDSLYMVAVNSKYGTELLDIMKEVYDNGRHIGDEKVTYMQITKNQEIKVKLGADSKNRFCMDGSIVILPKLECEIAIHSVGNLQKNWRIFVLQ</sequence>
<organism evidence="2 3">
    <name type="scientific">Debaryomyces hansenii (strain ATCC 36239 / CBS 767 / BCRC 21394 / JCM 1990 / NBRC 0083 / IGC 2968)</name>
    <name type="common">Yeast</name>
    <name type="synonym">Torulaspora hansenii</name>
    <dbReference type="NCBI Taxonomy" id="284592"/>
    <lineage>
        <taxon>Eukaryota</taxon>
        <taxon>Fungi</taxon>
        <taxon>Dikarya</taxon>
        <taxon>Ascomycota</taxon>
        <taxon>Saccharomycotina</taxon>
        <taxon>Pichiomycetes</taxon>
        <taxon>Debaryomycetaceae</taxon>
        <taxon>Debaryomyces</taxon>
    </lineage>
</organism>
<dbReference type="InterPro" id="IPR017438">
    <property type="entry name" value="ATP-NAD_kinase_N"/>
</dbReference>
<evidence type="ECO:0000259" key="1">
    <source>
        <dbReference type="PROSITE" id="PS50146"/>
    </source>
</evidence>
<gene>
    <name evidence="2" type="ordered locus">DEHA2E18876g</name>
</gene>
<dbReference type="HOGENOM" id="CLU_021934_1_0_1"/>
<dbReference type="InterPro" id="IPR001206">
    <property type="entry name" value="Diacylglycerol_kinase_cat_dom"/>
</dbReference>
<dbReference type="PANTHER" id="PTHR12358">
    <property type="entry name" value="SPHINGOSINE KINASE"/>
    <property type="match status" value="1"/>
</dbReference>
<dbReference type="eggNOG" id="ENOG502S2DU">
    <property type="taxonomic scope" value="Eukaryota"/>
</dbReference>
<dbReference type="GO" id="GO:0001727">
    <property type="term" value="F:lipid kinase activity"/>
    <property type="evidence" value="ECO:0007669"/>
    <property type="project" value="TreeGrafter"/>
</dbReference>
<dbReference type="SUPFAM" id="SSF111331">
    <property type="entry name" value="NAD kinase/diacylglycerol kinase-like"/>
    <property type="match status" value="1"/>
</dbReference>
<dbReference type="InterPro" id="IPR050187">
    <property type="entry name" value="Lipid_Phosphate_FormReg"/>
</dbReference>
<dbReference type="OMA" id="YGFHASI"/>
<evidence type="ECO:0000313" key="2">
    <source>
        <dbReference type="EMBL" id="CAR65852.1"/>
    </source>
</evidence>
<dbReference type="KEGG" id="dha:DEHA2E18876g"/>
<dbReference type="GeneID" id="8998795"/>
<dbReference type="RefSeq" id="XP_002770510.1">
    <property type="nucleotide sequence ID" value="XM_002770464.1"/>
</dbReference>
<dbReference type="VEuPathDB" id="FungiDB:DEHA2E18876g"/>
<reference evidence="2 3" key="1">
    <citation type="journal article" date="2004" name="Nature">
        <title>Genome evolution in yeasts.</title>
        <authorList>
            <consortium name="Genolevures"/>
            <person name="Dujon B."/>
            <person name="Sherman D."/>
            <person name="Fischer G."/>
            <person name="Durrens P."/>
            <person name="Casaregola S."/>
            <person name="Lafontaine I."/>
            <person name="de Montigny J."/>
            <person name="Marck C."/>
            <person name="Neuveglise C."/>
            <person name="Talla E."/>
            <person name="Goffard N."/>
            <person name="Frangeul L."/>
            <person name="Aigle M."/>
            <person name="Anthouard V."/>
            <person name="Babour A."/>
            <person name="Barbe V."/>
            <person name="Barnay S."/>
            <person name="Blanchin S."/>
            <person name="Beckerich J.M."/>
            <person name="Beyne E."/>
            <person name="Bleykasten C."/>
            <person name="Boisrame A."/>
            <person name="Boyer J."/>
            <person name="Cattolico L."/>
            <person name="Confanioleri F."/>
            <person name="de Daruvar A."/>
            <person name="Despons L."/>
            <person name="Fabre E."/>
            <person name="Fairhead C."/>
            <person name="Ferry-Dumazet H."/>
            <person name="Groppi A."/>
            <person name="Hantraye F."/>
            <person name="Hennequin C."/>
            <person name="Jauniaux N."/>
            <person name="Joyet P."/>
            <person name="Kachouri R."/>
            <person name="Kerrest A."/>
            <person name="Koszul R."/>
            <person name="Lemaire M."/>
            <person name="Lesur I."/>
            <person name="Ma L."/>
            <person name="Muller H."/>
            <person name="Nicaud J.M."/>
            <person name="Nikolski M."/>
            <person name="Oztas S."/>
            <person name="Ozier-Kalogeropoulos O."/>
            <person name="Pellenz S."/>
            <person name="Potier S."/>
            <person name="Richard G.F."/>
            <person name="Straub M.L."/>
            <person name="Suleau A."/>
            <person name="Swennene D."/>
            <person name="Tekaia F."/>
            <person name="Wesolowski-Louvel M."/>
            <person name="Westhof E."/>
            <person name="Wirth B."/>
            <person name="Zeniou-Meyer M."/>
            <person name="Zivanovic I."/>
            <person name="Bolotin-Fukuhara M."/>
            <person name="Thierry A."/>
            <person name="Bouchier C."/>
            <person name="Caudron B."/>
            <person name="Scarpelli C."/>
            <person name="Gaillardin C."/>
            <person name="Weissenbach J."/>
            <person name="Wincker P."/>
            <person name="Souciet J.L."/>
        </authorList>
    </citation>
    <scope>NUCLEOTIDE SEQUENCE [LARGE SCALE GENOMIC DNA]</scope>
    <source>
        <strain evidence="3">ATCC 36239 / CBS 767 / BCRC 21394 / JCM 1990 / NBRC 0083 / IGC 2968</strain>
    </source>
</reference>
<dbReference type="InterPro" id="IPR016064">
    <property type="entry name" value="NAD/diacylglycerol_kinase_sf"/>
</dbReference>
<protein>
    <submittedName>
        <fullName evidence="2">DEHA2E18876p</fullName>
    </submittedName>
</protein>
<dbReference type="Pfam" id="PF00781">
    <property type="entry name" value="DAGK_cat"/>
    <property type="match status" value="1"/>
</dbReference>
<dbReference type="Gene3D" id="3.40.50.10330">
    <property type="entry name" value="Probable inorganic polyphosphate/atp-NAD kinase, domain 1"/>
    <property type="match status" value="1"/>
</dbReference>
<dbReference type="AlphaFoldDB" id="B5RU40"/>
<dbReference type="PROSITE" id="PS50146">
    <property type="entry name" value="DAGK"/>
    <property type="match status" value="1"/>
</dbReference>
<dbReference type="EMBL" id="CR382137">
    <property type="protein sequence ID" value="CAR65852.1"/>
    <property type="molecule type" value="Genomic_DNA"/>
</dbReference>
<proteinExistence type="predicted"/>
<dbReference type="STRING" id="284592.B5RU40"/>
<name>B5RU40_DEBHA</name>
<keyword evidence="3" id="KW-1185">Reference proteome</keyword>
<feature type="domain" description="DAGKc" evidence="1">
    <location>
        <begin position="64"/>
        <end position="184"/>
    </location>
</feature>
<accession>B5RU40</accession>
<dbReference type="Gene3D" id="2.60.200.40">
    <property type="match status" value="1"/>
</dbReference>
<dbReference type="GO" id="GO:0046512">
    <property type="term" value="P:sphingosine biosynthetic process"/>
    <property type="evidence" value="ECO:0007669"/>
    <property type="project" value="TreeGrafter"/>
</dbReference>
<dbReference type="InParanoid" id="B5RU40"/>